<dbReference type="Proteomes" id="UP000008043">
    <property type="component" value="Chromosome"/>
</dbReference>
<gene>
    <name evidence="2" type="ORF">BN159_4306</name>
</gene>
<sequence>MSSSATATPKPIPDAYRRVTPCLVVQGAAKALEFYGEVFAATERMRFPGPGGTIVHAEIEIGDSVIIVEDPSPYTGTEAPPAGGLPGSPAFLFVYVEDVDAVVARAVELGATLKRAPEDQFYGDRDGSIVDPYGHCWTVATHVEDVAPEEMERRMAAMLEQGGA</sequence>
<organism evidence="2 3">
    <name type="scientific">Streptomyces davaonensis (strain DSM 101723 / JCM 4913 / KCC S-0913 / 768)</name>
    <dbReference type="NCBI Taxonomy" id="1214101"/>
    <lineage>
        <taxon>Bacteria</taxon>
        <taxon>Bacillati</taxon>
        <taxon>Actinomycetota</taxon>
        <taxon>Actinomycetes</taxon>
        <taxon>Kitasatosporales</taxon>
        <taxon>Streptomycetaceae</taxon>
        <taxon>Streptomyces</taxon>
    </lineage>
</organism>
<dbReference type="Gene3D" id="3.30.720.120">
    <property type="match status" value="1"/>
</dbReference>
<proteinExistence type="predicted"/>
<dbReference type="Pfam" id="PF00903">
    <property type="entry name" value="Glyoxalase"/>
    <property type="match status" value="1"/>
</dbReference>
<protein>
    <recommendedName>
        <fullName evidence="1">VOC domain-containing protein</fullName>
    </recommendedName>
</protein>
<accession>K4R6G7</accession>
<dbReference type="RefSeq" id="WP_015659035.1">
    <property type="nucleotide sequence ID" value="NC_020504.1"/>
</dbReference>
<dbReference type="InterPro" id="IPR004360">
    <property type="entry name" value="Glyas_Fos-R_dOase_dom"/>
</dbReference>
<dbReference type="PANTHER" id="PTHR34109">
    <property type="entry name" value="BNAUNNG04460D PROTEIN-RELATED"/>
    <property type="match status" value="1"/>
</dbReference>
<evidence type="ECO:0000313" key="3">
    <source>
        <dbReference type="Proteomes" id="UP000008043"/>
    </source>
</evidence>
<dbReference type="EMBL" id="HE971709">
    <property type="protein sequence ID" value="CCK28685.1"/>
    <property type="molecule type" value="Genomic_DNA"/>
</dbReference>
<dbReference type="PANTHER" id="PTHR34109:SF1">
    <property type="entry name" value="VOC DOMAIN-CONTAINING PROTEIN"/>
    <property type="match status" value="1"/>
</dbReference>
<dbReference type="CDD" id="cd07246">
    <property type="entry name" value="VOC_like"/>
    <property type="match status" value="1"/>
</dbReference>
<name>K4R6G7_STRDJ</name>
<evidence type="ECO:0000313" key="2">
    <source>
        <dbReference type="EMBL" id="CCK28685.1"/>
    </source>
</evidence>
<dbReference type="PROSITE" id="PS51819">
    <property type="entry name" value="VOC"/>
    <property type="match status" value="1"/>
</dbReference>
<dbReference type="SUPFAM" id="SSF54593">
    <property type="entry name" value="Glyoxalase/Bleomycin resistance protein/Dihydroxybiphenyl dioxygenase"/>
    <property type="match status" value="1"/>
</dbReference>
<dbReference type="Gene3D" id="3.30.720.110">
    <property type="match status" value="1"/>
</dbReference>
<dbReference type="STRING" id="1214101.BN159_4306"/>
<feature type="domain" description="VOC" evidence="1">
    <location>
        <begin position="15"/>
        <end position="142"/>
    </location>
</feature>
<dbReference type="OrthoDB" id="9795306at2"/>
<dbReference type="InterPro" id="IPR029068">
    <property type="entry name" value="Glyas_Bleomycin-R_OHBP_Dase"/>
</dbReference>
<dbReference type="PATRIC" id="fig|1214101.3.peg.4358"/>
<dbReference type="KEGG" id="sdv:BN159_4306"/>
<dbReference type="HOGENOM" id="CLU_046006_11_2_11"/>
<evidence type="ECO:0000259" key="1">
    <source>
        <dbReference type="PROSITE" id="PS51819"/>
    </source>
</evidence>
<reference evidence="2 3" key="1">
    <citation type="journal article" date="2012" name="J. Bacteriol.">
        <title>Genome sequence of the bacterium Streptomyces davawensis JCM 4913 and heterologous production of the unique antibiotic roseoflavin.</title>
        <authorList>
            <person name="Jankowitsch F."/>
            <person name="Schwarz J."/>
            <person name="Ruckert C."/>
            <person name="Gust B."/>
            <person name="Szczepanowski R."/>
            <person name="Blom J."/>
            <person name="Pelzer S."/>
            <person name="Kalinowski J."/>
            <person name="Mack M."/>
        </authorList>
    </citation>
    <scope>NUCLEOTIDE SEQUENCE [LARGE SCALE GENOMIC DNA]</scope>
    <source>
        <strain evidence="3">DSM 101723 / JCM 4913 / KCC S-0913 / 768</strain>
    </source>
</reference>
<dbReference type="AlphaFoldDB" id="K4R6G7"/>
<dbReference type="InterPro" id="IPR037523">
    <property type="entry name" value="VOC_core"/>
</dbReference>
<keyword evidence="3" id="KW-1185">Reference proteome</keyword>
<dbReference type="eggNOG" id="COG2764">
    <property type="taxonomic scope" value="Bacteria"/>
</dbReference>